<dbReference type="GO" id="GO:0006352">
    <property type="term" value="P:DNA-templated transcription initiation"/>
    <property type="evidence" value="ECO:0007669"/>
    <property type="project" value="InterPro"/>
</dbReference>
<keyword evidence="9" id="KW-1185">Reference proteome</keyword>
<evidence type="ECO:0000256" key="3">
    <source>
        <dbReference type="ARBA" id="ARBA00023015"/>
    </source>
</evidence>
<feature type="domain" description="RNA polymerase sigma factor 70 region 4 type 2" evidence="7">
    <location>
        <begin position="107"/>
        <end position="157"/>
    </location>
</feature>
<protein>
    <submittedName>
        <fullName evidence="8">RNA polymerase sigma24 factor</fullName>
    </submittedName>
</protein>
<evidence type="ECO:0000256" key="5">
    <source>
        <dbReference type="ARBA" id="ARBA00023163"/>
    </source>
</evidence>
<dbReference type="SUPFAM" id="SSF88659">
    <property type="entry name" value="Sigma3 and sigma4 domains of RNA polymerase sigma factors"/>
    <property type="match status" value="1"/>
</dbReference>
<dbReference type="Proteomes" id="UP000655287">
    <property type="component" value="Unassembled WGS sequence"/>
</dbReference>
<dbReference type="GO" id="GO:0016987">
    <property type="term" value="F:sigma factor activity"/>
    <property type="evidence" value="ECO:0007669"/>
    <property type="project" value="UniProtKB-KW"/>
</dbReference>
<comment type="subunit">
    <text evidence="2">Interacts transiently with the RNA polymerase catalytic core formed by RpoA, RpoB, RpoC and RpoZ (2 alpha, 1 beta, 1 beta' and 1 omega subunit) to form the RNA polymerase holoenzyme that can initiate transcription.</text>
</comment>
<evidence type="ECO:0000259" key="7">
    <source>
        <dbReference type="Pfam" id="PF08281"/>
    </source>
</evidence>
<proteinExistence type="inferred from homology"/>
<dbReference type="InterPro" id="IPR007627">
    <property type="entry name" value="RNA_pol_sigma70_r2"/>
</dbReference>
<organism evidence="8 9">
    <name type="scientific">Sphaerisporangium rufum</name>
    <dbReference type="NCBI Taxonomy" id="1381558"/>
    <lineage>
        <taxon>Bacteria</taxon>
        <taxon>Bacillati</taxon>
        <taxon>Actinomycetota</taxon>
        <taxon>Actinomycetes</taxon>
        <taxon>Streptosporangiales</taxon>
        <taxon>Streptosporangiaceae</taxon>
        <taxon>Sphaerisporangium</taxon>
    </lineage>
</organism>
<dbReference type="NCBIfam" id="NF007214">
    <property type="entry name" value="PRK09636.1"/>
    <property type="match status" value="1"/>
</dbReference>
<sequence>MSREESVALFEEQRRVLTAVAYRVLGSVADAEDVVQEAWLRWSAVDAAAVRDPRAFLVRVTTRLAIDRLRSVKARREAYVGPWLPEPLGGGPGVADHAELAGSVDLALMVVLETLTPLERAVFVLREAFGMSYAEIGEVVGRGEQATRQLGHRARDHVRERRPRFDVDRRRHREVTERFLGACVEGDLAALMELLARDVTLIGDGGGRAKAPLRVIESAGKVARFLLGIASPANARRFLASAGLPEDIELRVTLSEVNGAPAVLAAVGGRPAMMITLDVTDGLVRTVYLLVNPDKMSRLALPDPSESA</sequence>
<dbReference type="PANTHER" id="PTHR30173:SF36">
    <property type="entry name" value="ECF RNA POLYMERASE SIGMA FACTOR SIGJ"/>
    <property type="match status" value="1"/>
</dbReference>
<gene>
    <name evidence="8" type="ORF">Sru01_60410</name>
</gene>
<dbReference type="Gene3D" id="1.10.10.10">
    <property type="entry name" value="Winged helix-like DNA-binding domain superfamily/Winged helix DNA-binding domain"/>
    <property type="match status" value="1"/>
</dbReference>
<dbReference type="NCBIfam" id="TIGR02937">
    <property type="entry name" value="sigma70-ECF"/>
    <property type="match status" value="1"/>
</dbReference>
<dbReference type="SUPFAM" id="SSF54427">
    <property type="entry name" value="NTF2-like"/>
    <property type="match status" value="1"/>
</dbReference>
<dbReference type="Pfam" id="PF08281">
    <property type="entry name" value="Sigma70_r4_2"/>
    <property type="match status" value="1"/>
</dbReference>
<keyword evidence="5" id="KW-0804">Transcription</keyword>
<evidence type="ECO:0000313" key="8">
    <source>
        <dbReference type="EMBL" id="GII81059.1"/>
    </source>
</evidence>
<comment type="similarity">
    <text evidence="1">Belongs to the sigma-70 factor family. ECF subfamily.</text>
</comment>
<dbReference type="InterPro" id="IPR013324">
    <property type="entry name" value="RNA_pol_sigma_r3/r4-like"/>
</dbReference>
<dbReference type="InterPro" id="IPR013325">
    <property type="entry name" value="RNA_pol_sigma_r2"/>
</dbReference>
<dbReference type="Pfam" id="PF04542">
    <property type="entry name" value="Sigma70_r2"/>
    <property type="match status" value="1"/>
</dbReference>
<accession>A0A919V2T9</accession>
<dbReference type="InterPro" id="IPR014284">
    <property type="entry name" value="RNA_pol_sigma-70_dom"/>
</dbReference>
<dbReference type="Gene3D" id="1.10.1740.10">
    <property type="match status" value="1"/>
</dbReference>
<evidence type="ECO:0000256" key="4">
    <source>
        <dbReference type="ARBA" id="ARBA00023082"/>
    </source>
</evidence>
<dbReference type="InterPro" id="IPR052704">
    <property type="entry name" value="ECF_Sigma-70_Domain"/>
</dbReference>
<evidence type="ECO:0000259" key="6">
    <source>
        <dbReference type="Pfam" id="PF04542"/>
    </source>
</evidence>
<keyword evidence="3" id="KW-0805">Transcription regulation</keyword>
<dbReference type="GO" id="GO:0003677">
    <property type="term" value="F:DNA binding"/>
    <property type="evidence" value="ECO:0007669"/>
    <property type="project" value="InterPro"/>
</dbReference>
<keyword evidence="4" id="KW-0731">Sigma factor</keyword>
<dbReference type="InterPro" id="IPR036388">
    <property type="entry name" value="WH-like_DNA-bd_sf"/>
</dbReference>
<dbReference type="PANTHER" id="PTHR30173">
    <property type="entry name" value="SIGMA 19 FACTOR"/>
    <property type="match status" value="1"/>
</dbReference>
<feature type="domain" description="RNA polymerase sigma-70 region 2" evidence="6">
    <location>
        <begin position="9"/>
        <end position="72"/>
    </location>
</feature>
<dbReference type="AlphaFoldDB" id="A0A919V2T9"/>
<evidence type="ECO:0000313" key="9">
    <source>
        <dbReference type="Proteomes" id="UP000655287"/>
    </source>
</evidence>
<dbReference type="EMBL" id="BOOU01000087">
    <property type="protein sequence ID" value="GII81059.1"/>
    <property type="molecule type" value="Genomic_DNA"/>
</dbReference>
<name>A0A919V2T9_9ACTN</name>
<dbReference type="InterPro" id="IPR032710">
    <property type="entry name" value="NTF2-like_dom_sf"/>
</dbReference>
<dbReference type="RefSeq" id="WP_203992739.1">
    <property type="nucleotide sequence ID" value="NZ_BOOU01000087.1"/>
</dbReference>
<dbReference type="InterPro" id="IPR013249">
    <property type="entry name" value="RNA_pol_sigma70_r4_t2"/>
</dbReference>
<comment type="caution">
    <text evidence="8">The sequence shown here is derived from an EMBL/GenBank/DDBJ whole genome shotgun (WGS) entry which is preliminary data.</text>
</comment>
<evidence type="ECO:0000256" key="2">
    <source>
        <dbReference type="ARBA" id="ARBA00011344"/>
    </source>
</evidence>
<evidence type="ECO:0000256" key="1">
    <source>
        <dbReference type="ARBA" id="ARBA00010641"/>
    </source>
</evidence>
<reference evidence="8" key="1">
    <citation type="submission" date="2021-01" db="EMBL/GenBank/DDBJ databases">
        <title>Whole genome shotgun sequence of Sphaerisporangium rufum NBRC 109079.</title>
        <authorList>
            <person name="Komaki H."/>
            <person name="Tamura T."/>
        </authorList>
    </citation>
    <scope>NUCLEOTIDE SEQUENCE</scope>
    <source>
        <strain evidence="8">NBRC 109079</strain>
    </source>
</reference>
<dbReference type="SUPFAM" id="SSF88946">
    <property type="entry name" value="Sigma2 domain of RNA polymerase sigma factors"/>
    <property type="match status" value="1"/>
</dbReference>